<proteinExistence type="predicted"/>
<feature type="region of interest" description="Disordered" evidence="1">
    <location>
        <begin position="155"/>
        <end position="182"/>
    </location>
</feature>
<dbReference type="Proteomes" id="UP000076532">
    <property type="component" value="Unassembled WGS sequence"/>
</dbReference>
<sequence>MLPSEAYCGGVYMLPSVWGVGHRKRGGYEPMPTGLRRRGNQSHLQQLRHLFGSLIRRDSVLWRRVHAAVRVGSGPSQAWRVRAYAHRAEEKRESVPLGDSGGNSLGPSPGASSKDGPVTSWVIMNRVGSANLCAVVLAKQQPEFWDELDTVHRDDGPKTSVTPLDDKMTPVESPGESGETEDYIPPQGAFRAGCSAQTGYLTLRYGRRGVRTNNSIVPLQSEHSATTDSFATDDAFAIAGYYSTLYRAVCERVFVKAADCALIYMATISDDIVRQFHGKQDDVGDTEEKFAARLPSEAYCGNLHRGPYFVVPGELNHGAVRARCKQAKK</sequence>
<feature type="region of interest" description="Disordered" evidence="1">
    <location>
        <begin position="90"/>
        <end position="117"/>
    </location>
</feature>
<keyword evidence="3" id="KW-1185">Reference proteome</keyword>
<evidence type="ECO:0000313" key="3">
    <source>
        <dbReference type="Proteomes" id="UP000076532"/>
    </source>
</evidence>
<organism evidence="2 3">
    <name type="scientific">Athelia psychrophila</name>
    <dbReference type="NCBI Taxonomy" id="1759441"/>
    <lineage>
        <taxon>Eukaryota</taxon>
        <taxon>Fungi</taxon>
        <taxon>Dikarya</taxon>
        <taxon>Basidiomycota</taxon>
        <taxon>Agaricomycotina</taxon>
        <taxon>Agaricomycetes</taxon>
        <taxon>Agaricomycetidae</taxon>
        <taxon>Atheliales</taxon>
        <taxon>Atheliaceae</taxon>
        <taxon>Athelia</taxon>
    </lineage>
</organism>
<evidence type="ECO:0000313" key="2">
    <source>
        <dbReference type="EMBL" id="KZP32489.1"/>
    </source>
</evidence>
<name>A0A166V9I4_9AGAM</name>
<protein>
    <submittedName>
        <fullName evidence="2">Uncharacterized protein</fullName>
    </submittedName>
</protein>
<gene>
    <name evidence="2" type="ORF">FIBSPDRAFT_882361</name>
</gene>
<accession>A0A166V9I4</accession>
<dbReference type="EMBL" id="KV417485">
    <property type="protein sequence ID" value="KZP32489.1"/>
    <property type="molecule type" value="Genomic_DNA"/>
</dbReference>
<reference evidence="2 3" key="1">
    <citation type="journal article" date="2016" name="Mol. Biol. Evol.">
        <title>Comparative Genomics of Early-Diverging Mushroom-Forming Fungi Provides Insights into the Origins of Lignocellulose Decay Capabilities.</title>
        <authorList>
            <person name="Nagy L.G."/>
            <person name="Riley R."/>
            <person name="Tritt A."/>
            <person name="Adam C."/>
            <person name="Daum C."/>
            <person name="Floudas D."/>
            <person name="Sun H."/>
            <person name="Yadav J.S."/>
            <person name="Pangilinan J."/>
            <person name="Larsson K.H."/>
            <person name="Matsuura K."/>
            <person name="Barry K."/>
            <person name="Labutti K."/>
            <person name="Kuo R."/>
            <person name="Ohm R.A."/>
            <person name="Bhattacharya S.S."/>
            <person name="Shirouzu T."/>
            <person name="Yoshinaga Y."/>
            <person name="Martin F.M."/>
            <person name="Grigoriev I.V."/>
            <person name="Hibbett D.S."/>
        </authorList>
    </citation>
    <scope>NUCLEOTIDE SEQUENCE [LARGE SCALE GENOMIC DNA]</scope>
    <source>
        <strain evidence="2 3">CBS 109695</strain>
    </source>
</reference>
<evidence type="ECO:0000256" key="1">
    <source>
        <dbReference type="SAM" id="MobiDB-lite"/>
    </source>
</evidence>
<dbReference type="AlphaFoldDB" id="A0A166V9I4"/>